<dbReference type="Gene3D" id="3.20.20.450">
    <property type="entry name" value="EAL domain"/>
    <property type="match status" value="1"/>
</dbReference>
<dbReference type="Pfam" id="PF00990">
    <property type="entry name" value="GGDEF"/>
    <property type="match status" value="1"/>
</dbReference>
<dbReference type="FunFam" id="3.20.20.450:FF:000001">
    <property type="entry name" value="Cyclic di-GMP phosphodiesterase yahA"/>
    <property type="match status" value="1"/>
</dbReference>
<dbReference type="Gene3D" id="3.30.70.270">
    <property type="match status" value="1"/>
</dbReference>
<evidence type="ECO:0000259" key="1">
    <source>
        <dbReference type="PROSITE" id="PS50113"/>
    </source>
</evidence>
<dbReference type="InterPro" id="IPR001633">
    <property type="entry name" value="EAL_dom"/>
</dbReference>
<dbReference type="Gene3D" id="3.30.450.20">
    <property type="entry name" value="PAS domain"/>
    <property type="match status" value="1"/>
</dbReference>
<dbReference type="Pfam" id="PF08448">
    <property type="entry name" value="PAS_4"/>
    <property type="match status" value="1"/>
</dbReference>
<dbReference type="InterPro" id="IPR035919">
    <property type="entry name" value="EAL_sf"/>
</dbReference>
<feature type="domain" description="PAC" evidence="1">
    <location>
        <begin position="184"/>
        <end position="235"/>
    </location>
</feature>
<feature type="domain" description="GGDEF" evidence="3">
    <location>
        <begin position="266"/>
        <end position="399"/>
    </location>
</feature>
<dbReference type="CDD" id="cd01948">
    <property type="entry name" value="EAL"/>
    <property type="match status" value="1"/>
</dbReference>
<organism evidence="4 5">
    <name type="scientific">Pullulanibacillus camelliae</name>
    <dbReference type="NCBI Taxonomy" id="1707096"/>
    <lineage>
        <taxon>Bacteria</taxon>
        <taxon>Bacillati</taxon>
        <taxon>Bacillota</taxon>
        <taxon>Bacilli</taxon>
        <taxon>Bacillales</taxon>
        <taxon>Sporolactobacillaceae</taxon>
        <taxon>Pullulanibacillus</taxon>
    </lineage>
</organism>
<dbReference type="Pfam" id="PF00563">
    <property type="entry name" value="EAL"/>
    <property type="match status" value="1"/>
</dbReference>
<evidence type="ECO:0000313" key="5">
    <source>
        <dbReference type="Proteomes" id="UP000628775"/>
    </source>
</evidence>
<dbReference type="PROSITE" id="PS50883">
    <property type="entry name" value="EAL"/>
    <property type="match status" value="1"/>
</dbReference>
<dbReference type="CDD" id="cd01949">
    <property type="entry name" value="GGDEF"/>
    <property type="match status" value="1"/>
</dbReference>
<dbReference type="RefSeq" id="WP_188696339.1">
    <property type="nucleotide sequence ID" value="NZ_BMIR01000017.1"/>
</dbReference>
<dbReference type="PANTHER" id="PTHR44757:SF2">
    <property type="entry name" value="BIOFILM ARCHITECTURE MAINTENANCE PROTEIN MBAA"/>
    <property type="match status" value="1"/>
</dbReference>
<evidence type="ECO:0000259" key="2">
    <source>
        <dbReference type="PROSITE" id="PS50883"/>
    </source>
</evidence>
<dbReference type="SUPFAM" id="SSF55073">
    <property type="entry name" value="Nucleotide cyclase"/>
    <property type="match status" value="1"/>
</dbReference>
<accession>A0A8J2YL78</accession>
<dbReference type="NCBIfam" id="TIGR00254">
    <property type="entry name" value="GGDEF"/>
    <property type="match status" value="1"/>
</dbReference>
<keyword evidence="5" id="KW-1185">Reference proteome</keyword>
<gene>
    <name evidence="4" type="ORF">GCM10011391_31290</name>
</gene>
<dbReference type="PROSITE" id="PS50113">
    <property type="entry name" value="PAC"/>
    <property type="match status" value="1"/>
</dbReference>
<dbReference type="InterPro" id="IPR052155">
    <property type="entry name" value="Biofilm_reg_signaling"/>
</dbReference>
<dbReference type="InterPro" id="IPR000014">
    <property type="entry name" value="PAS"/>
</dbReference>
<dbReference type="InterPro" id="IPR029787">
    <property type="entry name" value="Nucleotide_cyclase"/>
</dbReference>
<dbReference type="SUPFAM" id="SSF141868">
    <property type="entry name" value="EAL domain-like"/>
    <property type="match status" value="1"/>
</dbReference>
<proteinExistence type="predicted"/>
<dbReference type="InterPro" id="IPR035965">
    <property type="entry name" value="PAS-like_dom_sf"/>
</dbReference>
<dbReference type="InterPro" id="IPR043128">
    <property type="entry name" value="Rev_trsase/Diguanyl_cyclase"/>
</dbReference>
<dbReference type="PANTHER" id="PTHR44757">
    <property type="entry name" value="DIGUANYLATE CYCLASE DGCP"/>
    <property type="match status" value="1"/>
</dbReference>
<dbReference type="EMBL" id="BMIR01000017">
    <property type="protein sequence ID" value="GGE50274.1"/>
    <property type="molecule type" value="Genomic_DNA"/>
</dbReference>
<dbReference type="InterPro" id="IPR000160">
    <property type="entry name" value="GGDEF_dom"/>
</dbReference>
<dbReference type="SMART" id="SM00052">
    <property type="entry name" value="EAL"/>
    <property type="match status" value="1"/>
</dbReference>
<evidence type="ECO:0000259" key="3">
    <source>
        <dbReference type="PROSITE" id="PS50887"/>
    </source>
</evidence>
<sequence length="665" mass="75609">MSTYIHFYEERDHFNQFLKDSRINKMTKLWIKLVNAHDPSIIKQIKAALPNAQINDITNEAHNLVLDKPLVILTTAEGQEQQWLEQMLEKDQLRAFPLEKGNEAEWQSKYEALFTHYQALVEDIPHLIYSLNAEGQVTHINKHGQLSLGYGRELVAQKGMNYVSEKHQQRATIGFLQALQGKSRTMTIDLLDDVGQVRPFKITFIPVRDQNNTAMVYGVGIDLSAQKKAEKKIKQLVSHDALTGLANRSLFRRTLQRMVRDKNNGSGVAVVFLDFDRFNLINEAVGHDVGDQILKLAAQRVRSKLSSHQLLARFDSTKFSIGLPGISSRKTIDAFIQSIKTAFTEPLLYGENEYYLSVSMGVSVFPENGTDADVLMKNADLALYATRMAGNHSSYYYSNDMNAPFQDQIEFEGYLRKALKKREFILYYQPQVCVDNGTIIGCEALIRWKHPKLGILSPVHFIPLAEEIGLIEDIGLWVLRTACQQINEWIARGNKPFSISVNVSAKQFLKPDFIDQIQTIIDEEQVDPKYIHLEITESTTLRDIQYSISLVRQLKALGLRVSLDDFGTGYSALSYLKDFSIDILKIDRAFIKNLKENNQDSAIVKAIIMMCKGLSLKTIAEGVETKEQLNLLKHFGCHAVQGFLYSKPLPSKEFERMIHQLPTFA</sequence>
<comment type="caution">
    <text evidence="4">The sequence shown here is derived from an EMBL/GenBank/DDBJ whole genome shotgun (WGS) entry which is preliminary data.</text>
</comment>
<dbReference type="SMART" id="SM00267">
    <property type="entry name" value="GGDEF"/>
    <property type="match status" value="1"/>
</dbReference>
<name>A0A8J2YL78_9BACL</name>
<dbReference type="NCBIfam" id="TIGR00229">
    <property type="entry name" value="sensory_box"/>
    <property type="match status" value="1"/>
</dbReference>
<protein>
    <submittedName>
        <fullName evidence="4">Bifunctional diguanylate cyclase/phosphodiesterase</fullName>
    </submittedName>
</protein>
<reference evidence="4" key="1">
    <citation type="journal article" date="2014" name="Int. J. Syst. Evol. Microbiol.">
        <title>Complete genome sequence of Corynebacterium casei LMG S-19264T (=DSM 44701T), isolated from a smear-ripened cheese.</title>
        <authorList>
            <consortium name="US DOE Joint Genome Institute (JGI-PGF)"/>
            <person name="Walter F."/>
            <person name="Albersmeier A."/>
            <person name="Kalinowski J."/>
            <person name="Ruckert C."/>
        </authorList>
    </citation>
    <scope>NUCLEOTIDE SEQUENCE</scope>
    <source>
        <strain evidence="4">CGMCC 1.15371</strain>
    </source>
</reference>
<dbReference type="PROSITE" id="PS50887">
    <property type="entry name" value="GGDEF"/>
    <property type="match status" value="1"/>
</dbReference>
<dbReference type="AlphaFoldDB" id="A0A8J2YL78"/>
<dbReference type="SUPFAM" id="SSF55785">
    <property type="entry name" value="PYP-like sensor domain (PAS domain)"/>
    <property type="match status" value="1"/>
</dbReference>
<evidence type="ECO:0000313" key="4">
    <source>
        <dbReference type="EMBL" id="GGE50274.1"/>
    </source>
</evidence>
<dbReference type="InterPro" id="IPR013656">
    <property type="entry name" value="PAS_4"/>
</dbReference>
<dbReference type="Proteomes" id="UP000628775">
    <property type="component" value="Unassembled WGS sequence"/>
</dbReference>
<dbReference type="InterPro" id="IPR000700">
    <property type="entry name" value="PAS-assoc_C"/>
</dbReference>
<feature type="domain" description="EAL" evidence="2">
    <location>
        <begin position="408"/>
        <end position="662"/>
    </location>
</feature>
<reference evidence="4" key="2">
    <citation type="submission" date="2020-09" db="EMBL/GenBank/DDBJ databases">
        <authorList>
            <person name="Sun Q."/>
            <person name="Zhou Y."/>
        </authorList>
    </citation>
    <scope>NUCLEOTIDE SEQUENCE</scope>
    <source>
        <strain evidence="4">CGMCC 1.15371</strain>
    </source>
</reference>